<proteinExistence type="predicted"/>
<dbReference type="OrthoDB" id="6433533at2759"/>
<sequence length="84" mass="9643">MKATCRSIHPSEHIKPKQIPLKDRQAVIARKDITNICTDGSNTEKGVGAAFCVLTNDIWSYQWFAKFNEINAYLKMNSLHFMKQ</sequence>
<dbReference type="AlphaFoldDB" id="A0A4Y2J583"/>
<name>A0A4Y2J583_ARAVE</name>
<evidence type="ECO:0008006" key="3">
    <source>
        <dbReference type="Google" id="ProtNLM"/>
    </source>
</evidence>
<organism evidence="1 2">
    <name type="scientific">Araneus ventricosus</name>
    <name type="common">Orbweaver spider</name>
    <name type="synonym">Epeira ventricosa</name>
    <dbReference type="NCBI Taxonomy" id="182803"/>
    <lineage>
        <taxon>Eukaryota</taxon>
        <taxon>Metazoa</taxon>
        <taxon>Ecdysozoa</taxon>
        <taxon>Arthropoda</taxon>
        <taxon>Chelicerata</taxon>
        <taxon>Arachnida</taxon>
        <taxon>Araneae</taxon>
        <taxon>Araneomorphae</taxon>
        <taxon>Entelegynae</taxon>
        <taxon>Araneoidea</taxon>
        <taxon>Araneidae</taxon>
        <taxon>Araneus</taxon>
    </lineage>
</organism>
<dbReference type="EMBL" id="BGPR01003223">
    <property type="protein sequence ID" value="GBM85317.1"/>
    <property type="molecule type" value="Genomic_DNA"/>
</dbReference>
<evidence type="ECO:0000313" key="2">
    <source>
        <dbReference type="Proteomes" id="UP000499080"/>
    </source>
</evidence>
<keyword evidence="2" id="KW-1185">Reference proteome</keyword>
<reference evidence="1 2" key="1">
    <citation type="journal article" date="2019" name="Sci. Rep.">
        <title>Orb-weaving spider Araneus ventricosus genome elucidates the spidroin gene catalogue.</title>
        <authorList>
            <person name="Kono N."/>
            <person name="Nakamura H."/>
            <person name="Ohtoshi R."/>
            <person name="Moran D.A.P."/>
            <person name="Shinohara A."/>
            <person name="Yoshida Y."/>
            <person name="Fujiwara M."/>
            <person name="Mori M."/>
            <person name="Tomita M."/>
            <person name="Arakawa K."/>
        </authorList>
    </citation>
    <scope>NUCLEOTIDE SEQUENCE [LARGE SCALE GENOMIC DNA]</scope>
</reference>
<evidence type="ECO:0000313" key="1">
    <source>
        <dbReference type="EMBL" id="GBM85317.1"/>
    </source>
</evidence>
<accession>A0A4Y2J583</accession>
<comment type="caution">
    <text evidence="1">The sequence shown here is derived from an EMBL/GenBank/DDBJ whole genome shotgun (WGS) entry which is preliminary data.</text>
</comment>
<protein>
    <recommendedName>
        <fullName evidence="3">RNase H type-1 domain-containing protein</fullName>
    </recommendedName>
</protein>
<dbReference type="Proteomes" id="UP000499080">
    <property type="component" value="Unassembled WGS sequence"/>
</dbReference>
<gene>
    <name evidence="1" type="ORF">AVEN_215788_1</name>
</gene>